<evidence type="ECO:0000256" key="2">
    <source>
        <dbReference type="SAM" id="MobiDB-lite"/>
    </source>
</evidence>
<name>A0ABD3XVL5_SINWO</name>
<dbReference type="Gene3D" id="3.40.50.300">
    <property type="entry name" value="P-loop containing nucleotide triphosphate hydrolases"/>
    <property type="match status" value="2"/>
</dbReference>
<dbReference type="Pfam" id="PF02338">
    <property type="entry name" value="OTU"/>
    <property type="match status" value="1"/>
</dbReference>
<dbReference type="InterPro" id="IPR012381">
    <property type="entry name" value="EutP_PduV"/>
</dbReference>
<keyword evidence="1" id="KW-0677">Repeat</keyword>
<dbReference type="Proteomes" id="UP001634394">
    <property type="component" value="Unassembled WGS sequence"/>
</dbReference>
<dbReference type="SUPFAM" id="SSF54001">
    <property type="entry name" value="Cysteine proteinases"/>
    <property type="match status" value="1"/>
</dbReference>
<feature type="region of interest" description="Disordered" evidence="2">
    <location>
        <begin position="384"/>
        <end position="421"/>
    </location>
</feature>
<sequence length="1091" mass="123463">QGLLYTTSLGSNVITVYKMEFIHQQGIPVEILNMDDRSIQLFEDALKDGKETVYSIRIMVVGHVGVGKTTLVKRLLGEKVKISERRSTEGIDVYVNCCDVSLSTCKWTRREKDSEQDYKIQRLVTVLNENCQMRGCVADQEQDAISPQQKTMDKNLIGIVAEYDKNTEVLDQQSQQNVSHNLSSTASPQAEPPSNDVKRNHTITENNTIPGREPGENIATESHKREPLREMLKVVKENPDKLKQDVRKYARLTILDFAGQYSFYTTHQMFLTRRAIYLMVLNVSEHITDDVEDDCYLDTAGKIKCKVQELVEIWMNSVHSCALSDKEGVNSADSPDSSSYTVIPPPVILVGTHIDQIRKRQSVIRANEKYKQPPKMEAGMVTLTTTSTPDHSGEQLTLSSVQESSQTSTERLQRKRRATEPVFSSSIQKGVTCANPKLLYQVLYNATRGALSSRYTLERNCQNVGLKFHGETPGNGNCFFEAVSSQLQRLKYPVQLSPQQLRQDAVAFLKDNQLLQVSDGYIDLAEFMCNESFEEYCARMAENGEWADHVLVVAMARTLQRDIMIVTSAPASGNDDNIAWVVGQDNFQGDPILLGHIWEHHYESLEPSDSTELEVKCQRQDVEKMGFEANDTKNQMSMFGSYRGDNAMLGISGDSNSGQRNPFQYAPQIQMNQMRMFGNDGGDKAMTVFSGDDNFGIGNPVQYVPQVQYDPHNQMGLFGNDGGDKAMTVFSGDDNFGIGNPVQYDPHVQYHPQMGLFGNDGGDKEMTVFSGDDNFGIGNTVQYDPHFQMNQMDVFGNYGDHTVMPSVPIDNRSGLINPIQDDVQSQMLITDDSSGYSQYSEDSSEYSSDSDDVDYEMMKNRKRGRKYLAKIRSYLSDKPSIVHLVDKDFVIDNTVEDRKLEKLKRKILEVASQQPYWGEKIPTRWFLLEQQLMKLRDADVKVISRSDVEKLNKEGTVQIKDSEEMDLFLTYLHETGTIIYFNIEVLRDNIILDPIWLIDALKLLINAHPNLPESPAENESQSDSPTDSAIRQKWRDFKDKGILSPELVDALWTKEKHPQIHAKKDHLLRVMEQFNIIAKPRSFSEIGVKVS</sequence>
<dbReference type="CDD" id="cd00882">
    <property type="entry name" value="Ras_like_GTPase"/>
    <property type="match status" value="1"/>
</dbReference>
<dbReference type="PANTHER" id="PTHR12419:SF11">
    <property type="entry name" value="OTU DOMAIN-CONTAINING PROTEIN DDB_G0284757"/>
    <property type="match status" value="1"/>
</dbReference>
<dbReference type="PANTHER" id="PTHR12419">
    <property type="entry name" value="OTU DOMAIN CONTAINING PROTEIN"/>
    <property type="match status" value="1"/>
</dbReference>
<accession>A0ABD3XVL5</accession>
<feature type="region of interest" description="Disordered" evidence="2">
    <location>
        <begin position="832"/>
        <end position="851"/>
    </location>
</feature>
<dbReference type="EMBL" id="JBJQND010000001">
    <property type="protein sequence ID" value="KAL3889458.1"/>
    <property type="molecule type" value="Genomic_DNA"/>
</dbReference>
<organism evidence="4 5">
    <name type="scientific">Sinanodonta woodiana</name>
    <name type="common">Chinese pond mussel</name>
    <name type="synonym">Anodonta woodiana</name>
    <dbReference type="NCBI Taxonomy" id="1069815"/>
    <lineage>
        <taxon>Eukaryota</taxon>
        <taxon>Metazoa</taxon>
        <taxon>Spiralia</taxon>
        <taxon>Lophotrochozoa</taxon>
        <taxon>Mollusca</taxon>
        <taxon>Bivalvia</taxon>
        <taxon>Autobranchia</taxon>
        <taxon>Heteroconchia</taxon>
        <taxon>Palaeoheterodonta</taxon>
        <taxon>Unionida</taxon>
        <taxon>Unionoidea</taxon>
        <taxon>Unionidae</taxon>
        <taxon>Unioninae</taxon>
        <taxon>Sinanodonta</taxon>
    </lineage>
</organism>
<dbReference type="SUPFAM" id="SSF52540">
    <property type="entry name" value="P-loop containing nucleoside triphosphate hydrolases"/>
    <property type="match status" value="1"/>
</dbReference>
<feature type="non-terminal residue" evidence="4">
    <location>
        <position position="1"/>
    </location>
</feature>
<dbReference type="InterPro" id="IPR038765">
    <property type="entry name" value="Papain-like_cys_pep_sf"/>
</dbReference>
<proteinExistence type="predicted"/>
<dbReference type="AlphaFoldDB" id="A0ABD3XVL5"/>
<feature type="region of interest" description="Disordered" evidence="2">
    <location>
        <begin position="172"/>
        <end position="222"/>
    </location>
</feature>
<dbReference type="Pfam" id="PF10662">
    <property type="entry name" value="PduV-EutP"/>
    <property type="match status" value="1"/>
</dbReference>
<protein>
    <recommendedName>
        <fullName evidence="3">OTU domain-containing protein</fullName>
    </recommendedName>
</protein>
<dbReference type="CDD" id="cd22758">
    <property type="entry name" value="OTU_232R-like"/>
    <property type="match status" value="1"/>
</dbReference>
<dbReference type="InterPro" id="IPR032171">
    <property type="entry name" value="COR-A"/>
</dbReference>
<evidence type="ECO:0000256" key="1">
    <source>
        <dbReference type="ARBA" id="ARBA00022737"/>
    </source>
</evidence>
<gene>
    <name evidence="4" type="ORF">ACJMK2_001802</name>
</gene>
<feature type="domain" description="OTU" evidence="3">
    <location>
        <begin position="467"/>
        <end position="608"/>
    </location>
</feature>
<dbReference type="InterPro" id="IPR027417">
    <property type="entry name" value="P-loop_NTPase"/>
</dbReference>
<comment type="caution">
    <text evidence="4">The sequence shown here is derived from an EMBL/GenBank/DDBJ whole genome shotgun (WGS) entry which is preliminary data.</text>
</comment>
<reference evidence="4 5" key="1">
    <citation type="submission" date="2024-11" db="EMBL/GenBank/DDBJ databases">
        <title>Chromosome-level genome assembly of the freshwater bivalve Anodonta woodiana.</title>
        <authorList>
            <person name="Chen X."/>
        </authorList>
    </citation>
    <scope>NUCLEOTIDE SEQUENCE [LARGE SCALE GENOMIC DNA]</scope>
    <source>
        <strain evidence="4">MN2024</strain>
        <tissue evidence="4">Gills</tissue>
    </source>
</reference>
<feature type="compositionally biased region" description="Polar residues" evidence="2">
    <location>
        <begin position="172"/>
        <end position="188"/>
    </location>
</feature>
<evidence type="ECO:0000313" key="5">
    <source>
        <dbReference type="Proteomes" id="UP001634394"/>
    </source>
</evidence>
<dbReference type="PROSITE" id="PS50802">
    <property type="entry name" value="OTU"/>
    <property type="match status" value="1"/>
</dbReference>
<dbReference type="InterPro" id="IPR050704">
    <property type="entry name" value="Peptidase_C85-like"/>
</dbReference>
<dbReference type="Gene3D" id="1.10.10.10">
    <property type="entry name" value="Winged helix-like DNA-binding domain superfamily/Winged helix DNA-binding domain"/>
    <property type="match status" value="1"/>
</dbReference>
<feature type="compositionally biased region" description="Low complexity" evidence="2">
    <location>
        <begin position="832"/>
        <end position="841"/>
    </location>
</feature>
<dbReference type="Pfam" id="PF16095">
    <property type="entry name" value="COR-A"/>
    <property type="match status" value="1"/>
</dbReference>
<keyword evidence="5" id="KW-1185">Reference proteome</keyword>
<dbReference type="InterPro" id="IPR003323">
    <property type="entry name" value="OTU_dom"/>
</dbReference>
<feature type="compositionally biased region" description="Acidic residues" evidence="2">
    <location>
        <begin position="842"/>
        <end position="851"/>
    </location>
</feature>
<dbReference type="InterPro" id="IPR036388">
    <property type="entry name" value="WH-like_DNA-bd_sf"/>
</dbReference>
<evidence type="ECO:0000259" key="3">
    <source>
        <dbReference type="PROSITE" id="PS50802"/>
    </source>
</evidence>
<dbReference type="Gene3D" id="3.90.70.80">
    <property type="match status" value="1"/>
</dbReference>
<feature type="compositionally biased region" description="Low complexity" evidence="2">
    <location>
        <begin position="394"/>
        <end position="410"/>
    </location>
</feature>
<evidence type="ECO:0000313" key="4">
    <source>
        <dbReference type="EMBL" id="KAL3889458.1"/>
    </source>
</evidence>